<proteinExistence type="predicted"/>
<protein>
    <submittedName>
        <fullName evidence="10">Uncharacterized protein</fullName>
    </submittedName>
</protein>
<dbReference type="SUPFAM" id="SSF90123">
    <property type="entry name" value="ABC transporter transmembrane region"/>
    <property type="match status" value="1"/>
</dbReference>
<feature type="domain" description="ABC transmembrane type-1" evidence="9">
    <location>
        <begin position="1"/>
        <end position="118"/>
    </location>
</feature>
<dbReference type="Pfam" id="PF00664">
    <property type="entry name" value="ABC_membrane"/>
    <property type="match status" value="1"/>
</dbReference>
<keyword evidence="11" id="KW-1185">Reference proteome</keyword>
<evidence type="ECO:0000256" key="6">
    <source>
        <dbReference type="ARBA" id="ARBA00023136"/>
    </source>
</evidence>
<dbReference type="EMBL" id="JAZDWU010000007">
    <property type="protein sequence ID" value="KAK9997728.1"/>
    <property type="molecule type" value="Genomic_DNA"/>
</dbReference>
<dbReference type="Proteomes" id="UP001459277">
    <property type="component" value="Unassembled WGS sequence"/>
</dbReference>
<dbReference type="InterPro" id="IPR003439">
    <property type="entry name" value="ABC_transporter-like_ATP-bd"/>
</dbReference>
<evidence type="ECO:0000259" key="8">
    <source>
        <dbReference type="PROSITE" id="PS50893"/>
    </source>
</evidence>
<dbReference type="GO" id="GO:0140359">
    <property type="term" value="F:ABC-type transporter activity"/>
    <property type="evidence" value="ECO:0007669"/>
    <property type="project" value="InterPro"/>
</dbReference>
<dbReference type="PROSITE" id="PS50929">
    <property type="entry name" value="ABC_TM1F"/>
    <property type="match status" value="1"/>
</dbReference>
<evidence type="ECO:0000256" key="2">
    <source>
        <dbReference type="ARBA" id="ARBA00022692"/>
    </source>
</evidence>
<organism evidence="10 11">
    <name type="scientific">Lithocarpus litseifolius</name>
    <dbReference type="NCBI Taxonomy" id="425828"/>
    <lineage>
        <taxon>Eukaryota</taxon>
        <taxon>Viridiplantae</taxon>
        <taxon>Streptophyta</taxon>
        <taxon>Embryophyta</taxon>
        <taxon>Tracheophyta</taxon>
        <taxon>Spermatophyta</taxon>
        <taxon>Magnoliopsida</taxon>
        <taxon>eudicotyledons</taxon>
        <taxon>Gunneridae</taxon>
        <taxon>Pentapetalae</taxon>
        <taxon>rosids</taxon>
        <taxon>fabids</taxon>
        <taxon>Fagales</taxon>
        <taxon>Fagaceae</taxon>
        <taxon>Lithocarpus</taxon>
    </lineage>
</organism>
<dbReference type="SUPFAM" id="SSF52540">
    <property type="entry name" value="P-loop containing nucleoside triphosphate hydrolases"/>
    <property type="match status" value="1"/>
</dbReference>
<keyword evidence="3" id="KW-0547">Nucleotide-binding</keyword>
<dbReference type="Pfam" id="PF00005">
    <property type="entry name" value="ABC_tran"/>
    <property type="match status" value="1"/>
</dbReference>
<dbReference type="GO" id="GO:0016887">
    <property type="term" value="F:ATP hydrolysis activity"/>
    <property type="evidence" value="ECO:0007669"/>
    <property type="project" value="InterPro"/>
</dbReference>
<dbReference type="InterPro" id="IPR027417">
    <property type="entry name" value="P-loop_NTPase"/>
</dbReference>
<evidence type="ECO:0000313" key="10">
    <source>
        <dbReference type="EMBL" id="KAK9997728.1"/>
    </source>
</evidence>
<evidence type="ECO:0000259" key="9">
    <source>
        <dbReference type="PROSITE" id="PS50929"/>
    </source>
</evidence>
<keyword evidence="2 7" id="KW-0812">Transmembrane</keyword>
<reference evidence="10 11" key="1">
    <citation type="submission" date="2024-01" db="EMBL/GenBank/DDBJ databases">
        <title>A telomere-to-telomere, gap-free genome of sweet tea (Lithocarpus litseifolius).</title>
        <authorList>
            <person name="Zhou J."/>
        </authorList>
    </citation>
    <scope>NUCLEOTIDE SEQUENCE [LARGE SCALE GENOMIC DNA]</scope>
    <source>
        <strain evidence="10">Zhou-2022a</strain>
        <tissue evidence="10">Leaf</tissue>
    </source>
</reference>
<dbReference type="PANTHER" id="PTHR24223:SF189">
    <property type="entry name" value="ABC TRANSPORTER C FAMILY MEMBER 5"/>
    <property type="match status" value="1"/>
</dbReference>
<dbReference type="GO" id="GO:0016020">
    <property type="term" value="C:membrane"/>
    <property type="evidence" value="ECO:0007669"/>
    <property type="project" value="InterPro"/>
</dbReference>
<feature type="transmembrane region" description="Helical" evidence="7">
    <location>
        <begin position="40"/>
        <end position="69"/>
    </location>
</feature>
<dbReference type="Gene3D" id="1.20.1560.10">
    <property type="entry name" value="ABC transporter type 1, transmembrane domain"/>
    <property type="match status" value="1"/>
</dbReference>
<feature type="domain" description="ABC transporter" evidence="8">
    <location>
        <begin position="161"/>
        <end position="382"/>
    </location>
</feature>
<sequence length="382" mass="42475">MSFFDSTPAGRILNRGSVDQSVVDFDIPFRLGGGFASTKIQLIGIVGVMTTVTWQILLLLVPMAIACLWMQKYYMASSRELVRIVSIQKSPIINLFGESIAGAATIRGFGQEKRFMKRNLFLLDSFACMALPMDGVTLNFCICFLHVCVDFCFRHAASMLFKSQNVLCAHVRYKENPPVVLYDITCKFPGGKKIGIVGRTGSEGGRIIIDNIDISKIGLHDLRSRLSIILQDPTLFGGTIRNNLNPLEEHSDHEIWQALNKSQLGDIIHAKERNLDAPVLENGDNWSVGQWQLVSLGRALLKQARILVLDEATASVDSATDNLTPKILQTEFKNCTVCTIAPCIPTVIDSDLVLVLSDGRVKNVTWKMWLEKGAYLEVFQDH</sequence>
<keyword evidence="5 7" id="KW-1133">Transmembrane helix</keyword>
<evidence type="ECO:0000313" key="11">
    <source>
        <dbReference type="Proteomes" id="UP001459277"/>
    </source>
</evidence>
<keyword evidence="1" id="KW-0813">Transport</keyword>
<dbReference type="AlphaFoldDB" id="A0AAW2CJN3"/>
<evidence type="ECO:0000256" key="4">
    <source>
        <dbReference type="ARBA" id="ARBA00022840"/>
    </source>
</evidence>
<keyword evidence="6 7" id="KW-0472">Membrane</keyword>
<evidence type="ECO:0000256" key="1">
    <source>
        <dbReference type="ARBA" id="ARBA00022448"/>
    </source>
</evidence>
<name>A0AAW2CJN3_9ROSI</name>
<dbReference type="InterPro" id="IPR036640">
    <property type="entry name" value="ABC1_TM_sf"/>
</dbReference>
<evidence type="ECO:0000256" key="7">
    <source>
        <dbReference type="SAM" id="Phobius"/>
    </source>
</evidence>
<dbReference type="PANTHER" id="PTHR24223">
    <property type="entry name" value="ATP-BINDING CASSETTE SUB-FAMILY C"/>
    <property type="match status" value="1"/>
</dbReference>
<dbReference type="Gene3D" id="3.40.50.300">
    <property type="entry name" value="P-loop containing nucleotide triphosphate hydrolases"/>
    <property type="match status" value="1"/>
</dbReference>
<comment type="caution">
    <text evidence="10">The sequence shown here is derived from an EMBL/GenBank/DDBJ whole genome shotgun (WGS) entry which is preliminary data.</text>
</comment>
<dbReference type="GO" id="GO:0005524">
    <property type="term" value="F:ATP binding"/>
    <property type="evidence" value="ECO:0007669"/>
    <property type="project" value="UniProtKB-KW"/>
</dbReference>
<feature type="transmembrane region" description="Helical" evidence="7">
    <location>
        <begin position="121"/>
        <end position="147"/>
    </location>
</feature>
<evidence type="ECO:0000256" key="5">
    <source>
        <dbReference type="ARBA" id="ARBA00022989"/>
    </source>
</evidence>
<dbReference type="CDD" id="cd03244">
    <property type="entry name" value="ABCC_MRP_domain2"/>
    <property type="match status" value="1"/>
</dbReference>
<accession>A0AAW2CJN3</accession>
<dbReference type="PROSITE" id="PS50893">
    <property type="entry name" value="ABC_TRANSPORTER_2"/>
    <property type="match status" value="1"/>
</dbReference>
<dbReference type="InterPro" id="IPR050173">
    <property type="entry name" value="ABC_transporter_C-like"/>
</dbReference>
<keyword evidence="4" id="KW-0067">ATP-binding</keyword>
<evidence type="ECO:0000256" key="3">
    <source>
        <dbReference type="ARBA" id="ARBA00022741"/>
    </source>
</evidence>
<gene>
    <name evidence="10" type="ORF">SO802_022414</name>
</gene>
<dbReference type="InterPro" id="IPR011527">
    <property type="entry name" value="ABC1_TM_dom"/>
</dbReference>